<reference evidence="2 3" key="1">
    <citation type="submission" date="2019-03" db="EMBL/GenBank/DDBJ databases">
        <title>Genomic Encyclopedia of Type Strains, Phase IV (KMG-IV): sequencing the most valuable type-strain genomes for metagenomic binning, comparative biology and taxonomic classification.</title>
        <authorList>
            <person name="Goeker M."/>
        </authorList>
    </citation>
    <scope>NUCLEOTIDE SEQUENCE [LARGE SCALE GENOMIC DNA]</scope>
    <source>
        <strain evidence="2 3">DSM 100556</strain>
    </source>
</reference>
<feature type="compositionally biased region" description="Basic and acidic residues" evidence="1">
    <location>
        <begin position="69"/>
        <end position="84"/>
    </location>
</feature>
<evidence type="ECO:0000313" key="2">
    <source>
        <dbReference type="EMBL" id="TCL59555.1"/>
    </source>
</evidence>
<gene>
    <name evidence="2" type="ORF">EDD76_104293</name>
</gene>
<dbReference type="Proteomes" id="UP000295718">
    <property type="component" value="Unassembled WGS sequence"/>
</dbReference>
<dbReference type="STRING" id="1469948.GCA_000732725_03568"/>
<name>A0A4R1R2F0_9FIRM</name>
<evidence type="ECO:0000313" key="3">
    <source>
        <dbReference type="Proteomes" id="UP000295718"/>
    </source>
</evidence>
<accession>A0A4R1R2F0</accession>
<sequence length="224" mass="23825">MTNENTPYIGENGNWYINDEDTGMRSQGDEGPQGPVGPQGLIGPKGKTGDRGPQGIQGPVGATGAQGSKGDKGDTGERGPKGDTPELVADLQTTVTGKALDATMGKVLDDKIKTNTTSINSLNSKLTWKMFKNVAEIGLNNSCTMDQIISALTSEGYAMLITPMFKSDFPNVSFAGTGMRHLIKVECPFSGYVAITDYDISNGVSYFRGHDGNNYTNWSSTNPI</sequence>
<dbReference type="PANTHER" id="PTHR24637">
    <property type="entry name" value="COLLAGEN"/>
    <property type="match status" value="1"/>
</dbReference>
<dbReference type="RefSeq" id="WP_031392190.1">
    <property type="nucleotide sequence ID" value="NZ_JPNB01000002.1"/>
</dbReference>
<dbReference type="InterPro" id="IPR008160">
    <property type="entry name" value="Collagen"/>
</dbReference>
<dbReference type="OrthoDB" id="9255846at2"/>
<keyword evidence="3" id="KW-1185">Reference proteome</keyword>
<organism evidence="2 3">
    <name type="scientific">Kineothrix alysoides</name>
    <dbReference type="NCBI Taxonomy" id="1469948"/>
    <lineage>
        <taxon>Bacteria</taxon>
        <taxon>Bacillati</taxon>
        <taxon>Bacillota</taxon>
        <taxon>Clostridia</taxon>
        <taxon>Lachnospirales</taxon>
        <taxon>Lachnospiraceae</taxon>
        <taxon>Kineothrix</taxon>
    </lineage>
</organism>
<dbReference type="Pfam" id="PF01391">
    <property type="entry name" value="Collagen"/>
    <property type="match status" value="1"/>
</dbReference>
<protein>
    <submittedName>
        <fullName evidence="2">Collagen triple helix repeat protein</fullName>
    </submittedName>
</protein>
<keyword evidence="2" id="KW-0176">Collagen</keyword>
<evidence type="ECO:0000256" key="1">
    <source>
        <dbReference type="SAM" id="MobiDB-lite"/>
    </source>
</evidence>
<proteinExistence type="predicted"/>
<dbReference type="PANTHER" id="PTHR24637:SF421">
    <property type="entry name" value="CUTICLE COLLAGEN DPY-2"/>
    <property type="match status" value="1"/>
</dbReference>
<dbReference type="EMBL" id="SLUO01000004">
    <property type="protein sequence ID" value="TCL59555.1"/>
    <property type="molecule type" value="Genomic_DNA"/>
</dbReference>
<feature type="region of interest" description="Disordered" evidence="1">
    <location>
        <begin position="1"/>
        <end position="87"/>
    </location>
</feature>
<comment type="caution">
    <text evidence="2">The sequence shown here is derived from an EMBL/GenBank/DDBJ whole genome shotgun (WGS) entry which is preliminary data.</text>
</comment>
<dbReference type="AlphaFoldDB" id="A0A4R1R2F0"/>